<evidence type="ECO:0000256" key="4">
    <source>
        <dbReference type="ARBA" id="ARBA00012438"/>
    </source>
</evidence>
<keyword evidence="8 15" id="KW-0418">Kinase</keyword>
<dbReference type="AlphaFoldDB" id="A0A2P8ICW1"/>
<dbReference type="InterPro" id="IPR003660">
    <property type="entry name" value="HAMP_dom"/>
</dbReference>
<evidence type="ECO:0000256" key="12">
    <source>
        <dbReference type="SAM" id="Phobius"/>
    </source>
</evidence>
<dbReference type="SUPFAM" id="SSF55874">
    <property type="entry name" value="ATPase domain of HSP90 chaperone/DNA topoisomerase II/histidine kinase"/>
    <property type="match status" value="1"/>
</dbReference>
<dbReference type="CDD" id="cd00082">
    <property type="entry name" value="HisKA"/>
    <property type="match status" value="1"/>
</dbReference>
<gene>
    <name evidence="15" type="ORF">B0I31_10360</name>
</gene>
<organism evidence="15 16">
    <name type="scientific">Saccharothrix carnea</name>
    <dbReference type="NCBI Taxonomy" id="1280637"/>
    <lineage>
        <taxon>Bacteria</taxon>
        <taxon>Bacillati</taxon>
        <taxon>Actinomycetota</taxon>
        <taxon>Actinomycetes</taxon>
        <taxon>Pseudonocardiales</taxon>
        <taxon>Pseudonocardiaceae</taxon>
        <taxon>Saccharothrix</taxon>
    </lineage>
</organism>
<dbReference type="InterPro" id="IPR003661">
    <property type="entry name" value="HisK_dim/P_dom"/>
</dbReference>
<dbReference type="EC" id="2.7.13.3" evidence="4"/>
<sequence>MIGRWSIRGRLTALYGGLFLLAGGALLAVTYLLVWQSLNGRLQPFSDVTSLRQLREASSDAVIEAIRTAQVRYRDEVLGSLLTRGGLALLCVAAIAVAFGWLLARSALQPVHRITEAARRIAAGQGLHERIPPTGPRDEVSELAETFNAMLERLDRAFDGQRRFVADASHEMRTPLAVKRALIEVSITRPGASADAKQLGTELLKVNARHERLIDGLLTLADSENELTERTKTSVSDIAEHVLLQSRIAAERAGVDLHHEMAPCEVVGDPVLLERLVRNLVDNAIRHNHRGGWVDVNAGPGVLAVANTGPKIERYEVEGLFRPFRRLDRATTTGERGLGLGLSIVRAIAAAHGATVTATPGADGGLAVTVRFAEVP</sequence>
<dbReference type="Pfam" id="PF02518">
    <property type="entry name" value="HATPase_c"/>
    <property type="match status" value="1"/>
</dbReference>
<dbReference type="SMART" id="SM00304">
    <property type="entry name" value="HAMP"/>
    <property type="match status" value="1"/>
</dbReference>
<dbReference type="Gene3D" id="3.30.565.10">
    <property type="entry name" value="Histidine kinase-like ATPase, C-terminal domain"/>
    <property type="match status" value="1"/>
</dbReference>
<evidence type="ECO:0000256" key="11">
    <source>
        <dbReference type="ARBA" id="ARBA00023136"/>
    </source>
</evidence>
<comment type="caution">
    <text evidence="15">The sequence shown here is derived from an EMBL/GenBank/DDBJ whole genome shotgun (WGS) entry which is preliminary data.</text>
</comment>
<feature type="domain" description="Histidine kinase" evidence="13">
    <location>
        <begin position="167"/>
        <end position="376"/>
    </location>
</feature>
<evidence type="ECO:0000313" key="15">
    <source>
        <dbReference type="EMBL" id="PSL56311.1"/>
    </source>
</evidence>
<dbReference type="RefSeq" id="WP_106614801.1">
    <property type="nucleotide sequence ID" value="NZ_PYAX01000003.1"/>
</dbReference>
<dbReference type="GO" id="GO:0000155">
    <property type="term" value="F:phosphorelay sensor kinase activity"/>
    <property type="evidence" value="ECO:0007669"/>
    <property type="project" value="InterPro"/>
</dbReference>
<evidence type="ECO:0000256" key="10">
    <source>
        <dbReference type="ARBA" id="ARBA00023012"/>
    </source>
</evidence>
<dbReference type="PANTHER" id="PTHR45436">
    <property type="entry name" value="SENSOR HISTIDINE KINASE YKOH"/>
    <property type="match status" value="1"/>
</dbReference>
<dbReference type="Pfam" id="PF00672">
    <property type="entry name" value="HAMP"/>
    <property type="match status" value="1"/>
</dbReference>
<evidence type="ECO:0000313" key="16">
    <source>
        <dbReference type="Proteomes" id="UP000241118"/>
    </source>
</evidence>
<evidence type="ECO:0000256" key="1">
    <source>
        <dbReference type="ARBA" id="ARBA00000085"/>
    </source>
</evidence>
<dbReference type="InterPro" id="IPR036097">
    <property type="entry name" value="HisK_dim/P_sf"/>
</dbReference>
<keyword evidence="11 12" id="KW-0472">Membrane</keyword>
<evidence type="ECO:0000256" key="6">
    <source>
        <dbReference type="ARBA" id="ARBA00022679"/>
    </source>
</evidence>
<evidence type="ECO:0000259" key="13">
    <source>
        <dbReference type="PROSITE" id="PS50109"/>
    </source>
</evidence>
<evidence type="ECO:0000256" key="3">
    <source>
        <dbReference type="ARBA" id="ARBA00004236"/>
    </source>
</evidence>
<dbReference type="SUPFAM" id="SSF158472">
    <property type="entry name" value="HAMP domain-like"/>
    <property type="match status" value="1"/>
</dbReference>
<evidence type="ECO:0000256" key="9">
    <source>
        <dbReference type="ARBA" id="ARBA00022989"/>
    </source>
</evidence>
<reference evidence="15 16" key="1">
    <citation type="submission" date="2018-03" db="EMBL/GenBank/DDBJ databases">
        <title>Genomic Encyclopedia of Type Strains, Phase III (KMG-III): the genomes of soil and plant-associated and newly described type strains.</title>
        <authorList>
            <person name="Whitman W."/>
        </authorList>
    </citation>
    <scope>NUCLEOTIDE SEQUENCE [LARGE SCALE GENOMIC DNA]</scope>
    <source>
        <strain evidence="15 16">CGMCC 4.7097</strain>
    </source>
</reference>
<evidence type="ECO:0000259" key="14">
    <source>
        <dbReference type="PROSITE" id="PS50885"/>
    </source>
</evidence>
<dbReference type="Proteomes" id="UP000241118">
    <property type="component" value="Unassembled WGS sequence"/>
</dbReference>
<dbReference type="InterPro" id="IPR005467">
    <property type="entry name" value="His_kinase_dom"/>
</dbReference>
<evidence type="ECO:0000256" key="5">
    <source>
        <dbReference type="ARBA" id="ARBA00022553"/>
    </source>
</evidence>
<dbReference type="OrthoDB" id="9786919at2"/>
<dbReference type="InterPro" id="IPR003594">
    <property type="entry name" value="HATPase_dom"/>
</dbReference>
<dbReference type="PROSITE" id="PS50885">
    <property type="entry name" value="HAMP"/>
    <property type="match status" value="1"/>
</dbReference>
<comment type="catalytic activity">
    <reaction evidence="1">
        <text>ATP + protein L-histidine = ADP + protein N-phospho-L-histidine.</text>
        <dbReference type="EC" id="2.7.13.3"/>
    </reaction>
</comment>
<dbReference type="CDD" id="cd06225">
    <property type="entry name" value="HAMP"/>
    <property type="match status" value="1"/>
</dbReference>
<evidence type="ECO:0000256" key="8">
    <source>
        <dbReference type="ARBA" id="ARBA00022777"/>
    </source>
</evidence>
<dbReference type="SMART" id="SM00387">
    <property type="entry name" value="HATPase_c"/>
    <property type="match status" value="1"/>
</dbReference>
<keyword evidence="16" id="KW-1185">Reference proteome</keyword>
<keyword evidence="9 12" id="KW-1133">Transmembrane helix</keyword>
<dbReference type="Pfam" id="PF00512">
    <property type="entry name" value="HisKA"/>
    <property type="match status" value="1"/>
</dbReference>
<keyword evidence="6" id="KW-0808">Transferase</keyword>
<feature type="transmembrane region" description="Helical" evidence="12">
    <location>
        <begin position="81"/>
        <end position="104"/>
    </location>
</feature>
<dbReference type="GO" id="GO:0005886">
    <property type="term" value="C:plasma membrane"/>
    <property type="evidence" value="ECO:0007669"/>
    <property type="project" value="UniProtKB-SubCell"/>
</dbReference>
<dbReference type="EMBL" id="PYAX01000003">
    <property type="protein sequence ID" value="PSL56311.1"/>
    <property type="molecule type" value="Genomic_DNA"/>
</dbReference>
<accession>A0A2P8ICW1</accession>
<dbReference type="PROSITE" id="PS50109">
    <property type="entry name" value="HIS_KIN"/>
    <property type="match status" value="1"/>
</dbReference>
<evidence type="ECO:0000256" key="7">
    <source>
        <dbReference type="ARBA" id="ARBA00022692"/>
    </source>
</evidence>
<proteinExistence type="predicted"/>
<dbReference type="InterPro" id="IPR050428">
    <property type="entry name" value="TCS_sensor_his_kinase"/>
</dbReference>
<keyword evidence="7 12" id="KW-0812">Transmembrane</keyword>
<protein>
    <recommendedName>
        <fullName evidence="4">histidine kinase</fullName>
        <ecNumber evidence="4">2.7.13.3</ecNumber>
    </recommendedName>
</protein>
<dbReference type="InterPro" id="IPR036890">
    <property type="entry name" value="HATPase_C_sf"/>
</dbReference>
<dbReference type="Gene3D" id="6.10.340.10">
    <property type="match status" value="1"/>
</dbReference>
<keyword evidence="10" id="KW-0902">Two-component regulatory system</keyword>
<feature type="transmembrane region" description="Helical" evidence="12">
    <location>
        <begin position="12"/>
        <end position="34"/>
    </location>
</feature>
<name>A0A2P8ICW1_SACCR</name>
<dbReference type="SMART" id="SM00388">
    <property type="entry name" value="HisKA"/>
    <property type="match status" value="1"/>
</dbReference>
<comment type="subcellular location">
    <subcellularLocation>
        <location evidence="3">Cell membrane</location>
    </subcellularLocation>
    <subcellularLocation>
        <location evidence="2">Membrane</location>
        <topology evidence="2">Multi-pass membrane protein</topology>
    </subcellularLocation>
</comment>
<feature type="domain" description="HAMP" evidence="14">
    <location>
        <begin position="105"/>
        <end position="159"/>
    </location>
</feature>
<keyword evidence="5" id="KW-0597">Phosphoprotein</keyword>
<evidence type="ECO:0000256" key="2">
    <source>
        <dbReference type="ARBA" id="ARBA00004141"/>
    </source>
</evidence>
<dbReference type="SUPFAM" id="SSF47384">
    <property type="entry name" value="Homodimeric domain of signal transducing histidine kinase"/>
    <property type="match status" value="1"/>
</dbReference>
<dbReference type="PANTHER" id="PTHR45436:SF15">
    <property type="entry name" value="SENSOR HISTIDINE KINASE CUSS"/>
    <property type="match status" value="1"/>
</dbReference>